<dbReference type="InterPro" id="IPR005321">
    <property type="entry name" value="Peptidase_S58_DmpA"/>
</dbReference>
<gene>
    <name evidence="2" type="ORF">TST_0837</name>
</gene>
<dbReference type="RefSeq" id="WP_068549634.1">
    <property type="nucleotide sequence ID" value="NZ_AP013035.1"/>
</dbReference>
<accession>A0A0S3QTK4</accession>
<dbReference type="AlphaFoldDB" id="A0A0S3QTK4"/>
<dbReference type="Gene3D" id="3.60.70.12">
    <property type="entry name" value="L-amino peptidase D-ALA esterase/amidase"/>
    <property type="match status" value="1"/>
</dbReference>
<name>A0A0S3QTK4_THET7</name>
<sequence length="322" mass="33835">METIGFENVLAACYTDNTNITGTTTFIFPEGAKGAAVTMGGGTSTRGFDPLMPERNSTPVFAFSITGGSAMGLDSNLGVSRFLRESGLGLKIDHLKIPTMASAVIFDLFVGNPVPPDPERVYLSCKNLSNKIPMGSFGAGTGAVVGKLLTVKYGTKGGQYYSEEVVCGVRVGCFAVVNAFGDIKRNGRIIAGARKPAGEGFINTISLMKSGKTRIIPDVIGDSTTICLILTEAHLSKPQAYRVAVMAASGMARAIDPVWTIFDGDIVVVLSVGNKKLDTNILGVAASHLVEETIVKAVLEARGVPEVPAATELMALWGNIEQ</sequence>
<comment type="similarity">
    <text evidence="1">Belongs to the peptidase S58 family.</text>
</comment>
<proteinExistence type="inferred from homology"/>
<dbReference type="KEGG" id="ttk:TST_0837"/>
<dbReference type="SUPFAM" id="SSF56266">
    <property type="entry name" value="DmpA/ArgJ-like"/>
    <property type="match status" value="1"/>
</dbReference>
<dbReference type="PANTHER" id="PTHR36512:SF3">
    <property type="entry name" value="BLR5678 PROTEIN"/>
    <property type="match status" value="1"/>
</dbReference>
<keyword evidence="3" id="KW-1185">Reference proteome</keyword>
<dbReference type="OrthoDB" id="9808347at2"/>
<dbReference type="Pfam" id="PF03576">
    <property type="entry name" value="Peptidase_S58"/>
    <property type="match status" value="1"/>
</dbReference>
<evidence type="ECO:0000313" key="2">
    <source>
        <dbReference type="EMBL" id="BAT71637.1"/>
    </source>
</evidence>
<reference evidence="3" key="1">
    <citation type="journal article" date="2018" name="Science">
        <title>A primordial and reversible TCA cycle in a facultatively chemolithoautotrophic thermophile.</title>
        <authorList>
            <person name="Nunoura T."/>
            <person name="Chikaraishi Y."/>
            <person name="Izaki R."/>
            <person name="Suwa T."/>
            <person name="Sato T."/>
            <person name="Harada T."/>
            <person name="Mori K."/>
            <person name="Kato Y."/>
            <person name="Miyazaki M."/>
            <person name="Shimamura S."/>
            <person name="Yanagawa K."/>
            <person name="Shuto A."/>
            <person name="Ohkouchi N."/>
            <person name="Fujita N."/>
            <person name="Takaki Y."/>
            <person name="Atomi H."/>
            <person name="Takai K."/>
        </authorList>
    </citation>
    <scope>NUCLEOTIDE SEQUENCE [LARGE SCALE GENOMIC DNA]</scope>
    <source>
        <strain evidence="3">DSM 17441 / JCM 13301 / NBRC 103674 / ABI70S6</strain>
    </source>
</reference>
<dbReference type="EMBL" id="AP013035">
    <property type="protein sequence ID" value="BAT71637.1"/>
    <property type="molecule type" value="Genomic_DNA"/>
</dbReference>
<evidence type="ECO:0000313" key="3">
    <source>
        <dbReference type="Proteomes" id="UP000063234"/>
    </source>
</evidence>
<protein>
    <submittedName>
        <fullName evidence="2">Peptidase S58 DmpA</fullName>
    </submittedName>
</protein>
<organism evidence="2 3">
    <name type="scientific">Thermosulfidibacter takaii (strain DSM 17441 / JCM 13301 / NBRC 103674 / ABI70S6)</name>
    <dbReference type="NCBI Taxonomy" id="1298851"/>
    <lineage>
        <taxon>Bacteria</taxon>
        <taxon>Pseudomonadati</taxon>
        <taxon>Thermosulfidibacterota</taxon>
        <taxon>Thermosulfidibacteria</taxon>
        <taxon>Thermosulfidibacterales</taxon>
        <taxon>Thermosulfidibacteraceae</taxon>
    </lineage>
</organism>
<dbReference type="InterPro" id="IPR016117">
    <property type="entry name" value="ArgJ-like_dom_sf"/>
</dbReference>
<dbReference type="STRING" id="1298851.TST_0837"/>
<evidence type="ECO:0000256" key="1">
    <source>
        <dbReference type="ARBA" id="ARBA00007068"/>
    </source>
</evidence>
<dbReference type="PANTHER" id="PTHR36512">
    <property type="entry name" value="D-AMINOPEPTIDASE"/>
    <property type="match status" value="1"/>
</dbReference>
<dbReference type="GO" id="GO:0004177">
    <property type="term" value="F:aminopeptidase activity"/>
    <property type="evidence" value="ECO:0007669"/>
    <property type="project" value="TreeGrafter"/>
</dbReference>
<dbReference type="Proteomes" id="UP000063234">
    <property type="component" value="Chromosome"/>
</dbReference>